<dbReference type="RefSeq" id="WP_103153803.1">
    <property type="nucleotide sequence ID" value="NZ_CP026108.1"/>
</dbReference>
<dbReference type="GeneID" id="55535399"/>
<evidence type="ECO:0000256" key="1">
    <source>
        <dbReference type="SAM" id="Coils"/>
    </source>
</evidence>
<accession>A0AAN1JM92</accession>
<dbReference type="Proteomes" id="UP000236649">
    <property type="component" value="Chromosome 4"/>
</dbReference>
<reference evidence="2 3" key="1">
    <citation type="submission" date="2018-01" db="EMBL/GenBank/DDBJ databases">
        <title>Species boundaries and ecological features among Paraburkholderia terrae DSMZ17804T, P. hospita DSMZ17164T and P. caribensis DSMZ13236T.</title>
        <authorList>
            <person name="Pratama A.A."/>
        </authorList>
    </citation>
    <scope>NUCLEOTIDE SEQUENCE [LARGE SCALE GENOMIC DNA]</scope>
    <source>
        <strain evidence="2 3">DSM 17164</strain>
    </source>
</reference>
<proteinExistence type="predicted"/>
<keyword evidence="1" id="KW-0175">Coiled coil</keyword>
<organism evidence="2 3">
    <name type="scientific">Paraburkholderia hospita</name>
    <dbReference type="NCBI Taxonomy" id="169430"/>
    <lineage>
        <taxon>Bacteria</taxon>
        <taxon>Pseudomonadati</taxon>
        <taxon>Pseudomonadota</taxon>
        <taxon>Betaproteobacteria</taxon>
        <taxon>Burkholderiales</taxon>
        <taxon>Burkholderiaceae</taxon>
        <taxon>Paraburkholderia</taxon>
    </lineage>
</organism>
<dbReference type="AlphaFoldDB" id="A0AAN1JM92"/>
<feature type="coiled-coil region" evidence="1">
    <location>
        <begin position="407"/>
        <end position="434"/>
    </location>
</feature>
<protein>
    <submittedName>
        <fullName evidence="2">Uncharacterized protein</fullName>
    </submittedName>
</protein>
<name>A0AAN1JM92_9BURK</name>
<dbReference type="KEGG" id="phs:C2L64_44650"/>
<evidence type="ECO:0000313" key="2">
    <source>
        <dbReference type="EMBL" id="AUT75482.1"/>
    </source>
</evidence>
<dbReference type="EMBL" id="CP026108">
    <property type="protein sequence ID" value="AUT75482.1"/>
    <property type="molecule type" value="Genomic_DNA"/>
</dbReference>
<gene>
    <name evidence="2" type="ORF">C2L64_44650</name>
</gene>
<sequence length="504" mass="56196">MYKLTIPGETFLVATLAGVLSLFRDERVQATETALIGLECDSAAASVTRYNGKLAIRRAGTAAEVVACLFDEVRSHWLAQYGAEPKPWQIRPAHWDELFGLFDLSRAPERFLSSSQIDAERAAARNARQFFDLSPLFHHAAIERFGFGAGGPPAPVGGVNARHEVHVAYALLRNEPVPDVVLEDYRKMERAFRYDLEWAEPLLNVVELRGRMPAEKHRWVASVMRAAKLPITAQNVDAIVAAVDALPAACDFVSVDDALFAAGILSAESLPPMFNEPLTLGTPVNAFAGRLRQILADSKRDKSLDRADMERTQGRTTARRHKLEREMTLLSHGRETFEWANRMAVAIEQHHLPLLLEVLDSPDDRNRSSKRAVEEHYGVKLRGGNSKTRRRAIFALCGMDEAAQAAWESADAERKAAQRKAEDAQRAKEAAQRTKYQRSDGVIIDGAQHVEAAIEEGFREIRDWRKGASRQYALVNPERGEARTLRAKDGTLDYARAMLERLAA</sequence>
<evidence type="ECO:0000313" key="3">
    <source>
        <dbReference type="Proteomes" id="UP000236649"/>
    </source>
</evidence>